<accession>A0A067M227</accession>
<evidence type="ECO:0000313" key="3">
    <source>
        <dbReference type="Proteomes" id="UP000027195"/>
    </source>
</evidence>
<evidence type="ECO:0000256" key="1">
    <source>
        <dbReference type="SAM" id="MobiDB-lite"/>
    </source>
</evidence>
<reference evidence="3" key="1">
    <citation type="journal article" date="2014" name="Proc. Natl. Acad. Sci. U.S.A.">
        <title>Extensive sampling of basidiomycete genomes demonstrates inadequacy of the white-rot/brown-rot paradigm for wood decay fungi.</title>
        <authorList>
            <person name="Riley R."/>
            <person name="Salamov A.A."/>
            <person name="Brown D.W."/>
            <person name="Nagy L.G."/>
            <person name="Floudas D."/>
            <person name="Held B.W."/>
            <person name="Levasseur A."/>
            <person name="Lombard V."/>
            <person name="Morin E."/>
            <person name="Otillar R."/>
            <person name="Lindquist E.A."/>
            <person name="Sun H."/>
            <person name="LaButti K.M."/>
            <person name="Schmutz J."/>
            <person name="Jabbour D."/>
            <person name="Luo H."/>
            <person name="Baker S.E."/>
            <person name="Pisabarro A.G."/>
            <person name="Walton J.D."/>
            <person name="Blanchette R.A."/>
            <person name="Henrissat B."/>
            <person name="Martin F."/>
            <person name="Cullen D."/>
            <person name="Hibbett D.S."/>
            <person name="Grigoriev I.V."/>
        </authorList>
    </citation>
    <scope>NUCLEOTIDE SEQUENCE [LARGE SCALE GENOMIC DNA]</scope>
    <source>
        <strain evidence="3">FD-172 SS1</strain>
    </source>
</reference>
<protein>
    <submittedName>
        <fullName evidence="2">Uncharacterized protein</fullName>
    </submittedName>
</protein>
<dbReference type="Proteomes" id="UP000027195">
    <property type="component" value="Unassembled WGS sequence"/>
</dbReference>
<dbReference type="InParanoid" id="A0A067M227"/>
<feature type="region of interest" description="Disordered" evidence="1">
    <location>
        <begin position="42"/>
        <end position="68"/>
    </location>
</feature>
<keyword evidence="3" id="KW-1185">Reference proteome</keyword>
<name>A0A067M227_BOTB1</name>
<sequence length="164" mass="18454">MHRSASGLPSCALTHAPHPSSILPPHYALAISRSRCMALSELSSPDRRLTPPIPSKLSFDRRPRQPTRRSARTQIFALFRLSQVRLITNYVYAHFTHHSSDQAFGYLALQMPQCPLFPIHAFLPHPAQCRPSLLFDVRFCCLYWNPGSPIFPGSVINSSEDDST</sequence>
<dbReference type="AlphaFoldDB" id="A0A067M227"/>
<dbReference type="HOGENOM" id="CLU_1618743_0_0_1"/>
<organism evidence="2 3">
    <name type="scientific">Botryobasidium botryosum (strain FD-172 SS1)</name>
    <dbReference type="NCBI Taxonomy" id="930990"/>
    <lineage>
        <taxon>Eukaryota</taxon>
        <taxon>Fungi</taxon>
        <taxon>Dikarya</taxon>
        <taxon>Basidiomycota</taxon>
        <taxon>Agaricomycotina</taxon>
        <taxon>Agaricomycetes</taxon>
        <taxon>Cantharellales</taxon>
        <taxon>Botryobasidiaceae</taxon>
        <taxon>Botryobasidium</taxon>
    </lineage>
</organism>
<proteinExistence type="predicted"/>
<evidence type="ECO:0000313" key="2">
    <source>
        <dbReference type="EMBL" id="KDQ05902.1"/>
    </source>
</evidence>
<gene>
    <name evidence="2" type="ORF">BOTBODRAFT_182106</name>
</gene>
<dbReference type="EMBL" id="KL198173">
    <property type="protein sequence ID" value="KDQ05902.1"/>
    <property type="molecule type" value="Genomic_DNA"/>
</dbReference>